<dbReference type="AlphaFoldDB" id="A0A8S4QNR8"/>
<comment type="caution">
    <text evidence="2">The sequence shown here is derived from an EMBL/GenBank/DDBJ whole genome shotgun (WGS) entry which is preliminary data.</text>
</comment>
<gene>
    <name evidence="2" type="primary">jg3515</name>
    <name evidence="2" type="ORF">PAEG_LOCUS4400</name>
</gene>
<evidence type="ECO:0000256" key="1">
    <source>
        <dbReference type="SAM" id="MobiDB-lite"/>
    </source>
</evidence>
<dbReference type="EMBL" id="CAKXAJ010015131">
    <property type="protein sequence ID" value="CAH2216350.1"/>
    <property type="molecule type" value="Genomic_DNA"/>
</dbReference>
<keyword evidence="3" id="KW-1185">Reference proteome</keyword>
<evidence type="ECO:0000313" key="2">
    <source>
        <dbReference type="EMBL" id="CAH2216350.1"/>
    </source>
</evidence>
<reference evidence="2" key="1">
    <citation type="submission" date="2022-03" db="EMBL/GenBank/DDBJ databases">
        <authorList>
            <person name="Lindestad O."/>
        </authorList>
    </citation>
    <scope>NUCLEOTIDE SEQUENCE</scope>
</reference>
<proteinExistence type="predicted"/>
<sequence length="113" mass="12468">MWPPRSFCATPLGFLETPLSPDPFEQSASPSRNRRPRSKTSWLRPPLTTWKTMVFEPSHRSARSATTRATTASPSPAPSPSQTDALSKTAMSRTNAASESHLYLLERNLLGNV</sequence>
<organism evidence="2 3">
    <name type="scientific">Pararge aegeria aegeria</name>
    <dbReference type="NCBI Taxonomy" id="348720"/>
    <lineage>
        <taxon>Eukaryota</taxon>
        <taxon>Metazoa</taxon>
        <taxon>Ecdysozoa</taxon>
        <taxon>Arthropoda</taxon>
        <taxon>Hexapoda</taxon>
        <taxon>Insecta</taxon>
        <taxon>Pterygota</taxon>
        <taxon>Neoptera</taxon>
        <taxon>Endopterygota</taxon>
        <taxon>Lepidoptera</taxon>
        <taxon>Glossata</taxon>
        <taxon>Ditrysia</taxon>
        <taxon>Papilionoidea</taxon>
        <taxon>Nymphalidae</taxon>
        <taxon>Satyrinae</taxon>
        <taxon>Satyrini</taxon>
        <taxon>Parargina</taxon>
        <taxon>Pararge</taxon>
    </lineage>
</organism>
<dbReference type="Proteomes" id="UP000838756">
    <property type="component" value="Unassembled WGS sequence"/>
</dbReference>
<feature type="compositionally biased region" description="Low complexity" evidence="1">
    <location>
        <begin position="63"/>
        <end position="74"/>
    </location>
</feature>
<feature type="region of interest" description="Disordered" evidence="1">
    <location>
        <begin position="1"/>
        <end position="98"/>
    </location>
</feature>
<protein>
    <submittedName>
        <fullName evidence="2">Jg3515 protein</fullName>
    </submittedName>
</protein>
<feature type="compositionally biased region" description="Polar residues" evidence="1">
    <location>
        <begin position="84"/>
        <end position="98"/>
    </location>
</feature>
<evidence type="ECO:0000313" key="3">
    <source>
        <dbReference type="Proteomes" id="UP000838756"/>
    </source>
</evidence>
<name>A0A8S4QNR8_9NEOP</name>
<accession>A0A8S4QNR8</accession>